<dbReference type="InterPro" id="IPR013899">
    <property type="entry name" value="DUF1771"/>
</dbReference>
<feature type="compositionally biased region" description="Low complexity" evidence="6">
    <location>
        <begin position="479"/>
        <end position="512"/>
    </location>
</feature>
<dbReference type="Pfam" id="PF01713">
    <property type="entry name" value="Smr"/>
    <property type="match status" value="1"/>
</dbReference>
<dbReference type="EMBL" id="JAIFTL010000074">
    <property type="protein sequence ID" value="KAG9324191.1"/>
    <property type="molecule type" value="Genomic_DNA"/>
</dbReference>
<proteinExistence type="predicted"/>
<evidence type="ECO:0000259" key="7">
    <source>
        <dbReference type="PROSITE" id="PS50089"/>
    </source>
</evidence>
<dbReference type="SMART" id="SM00064">
    <property type="entry name" value="FYVE"/>
    <property type="match status" value="1"/>
</dbReference>
<evidence type="ECO:0008006" key="12">
    <source>
        <dbReference type="Google" id="ProtNLM"/>
    </source>
</evidence>
<dbReference type="PROSITE" id="PS50828">
    <property type="entry name" value="SMR"/>
    <property type="match status" value="1"/>
</dbReference>
<dbReference type="SMART" id="SM00463">
    <property type="entry name" value="SMR"/>
    <property type="match status" value="1"/>
</dbReference>
<dbReference type="InterPro" id="IPR001841">
    <property type="entry name" value="Znf_RING"/>
</dbReference>
<keyword evidence="2" id="KW-0479">Metal-binding</keyword>
<evidence type="ECO:0000259" key="8">
    <source>
        <dbReference type="PROSITE" id="PS50178"/>
    </source>
</evidence>
<feature type="domain" description="RING-type" evidence="7">
    <location>
        <begin position="632"/>
        <end position="671"/>
    </location>
</feature>
<feature type="region of interest" description="Disordered" evidence="6">
    <location>
        <begin position="192"/>
        <end position="216"/>
    </location>
</feature>
<dbReference type="Gene3D" id="3.30.40.10">
    <property type="entry name" value="Zinc/RING finger domain, C3HC4 (zinc finger)"/>
    <property type="match status" value="2"/>
</dbReference>
<evidence type="ECO:0000256" key="2">
    <source>
        <dbReference type="ARBA" id="ARBA00022723"/>
    </source>
</evidence>
<name>A0A9P8A849_MORAP</name>
<feature type="domain" description="FYVE-type" evidence="8">
    <location>
        <begin position="228"/>
        <end position="288"/>
    </location>
</feature>
<dbReference type="AlphaFoldDB" id="A0A9P8A849"/>
<dbReference type="SUPFAM" id="SSF57903">
    <property type="entry name" value="FYVE/PHD zinc finger"/>
    <property type="match status" value="1"/>
</dbReference>
<dbReference type="SUPFAM" id="SSF57850">
    <property type="entry name" value="RING/U-box"/>
    <property type="match status" value="1"/>
</dbReference>
<evidence type="ECO:0000256" key="6">
    <source>
        <dbReference type="SAM" id="MobiDB-lite"/>
    </source>
</evidence>
<feature type="compositionally biased region" description="Polar residues" evidence="6">
    <location>
        <begin position="527"/>
        <end position="546"/>
    </location>
</feature>
<dbReference type="CDD" id="cd16500">
    <property type="entry name" value="RING-HC_CARP"/>
    <property type="match status" value="1"/>
</dbReference>
<dbReference type="SUPFAM" id="SSF68906">
    <property type="entry name" value="SAP domain"/>
    <property type="match status" value="1"/>
</dbReference>
<dbReference type="InterPro" id="IPR013083">
    <property type="entry name" value="Znf_RING/FYVE/PHD"/>
</dbReference>
<feature type="region of interest" description="Disordered" evidence="6">
    <location>
        <begin position="603"/>
        <end position="628"/>
    </location>
</feature>
<dbReference type="Pfam" id="PF01363">
    <property type="entry name" value="FYVE"/>
    <property type="match status" value="1"/>
</dbReference>
<dbReference type="GO" id="GO:0005886">
    <property type="term" value="C:plasma membrane"/>
    <property type="evidence" value="ECO:0007669"/>
    <property type="project" value="UniProtKB-SubCell"/>
</dbReference>
<sequence length="683" mass="74875">MGATASSISTAHDHEDYRAMARKNAVIRQELSQQSQAAYRARNGAKAKELSLKAKEYGREMDRYNALAKDAAFRAHNASRPQHEMDLHGLKVQEALGITRERLERFIRNNESHLIIIVGKGNNSVNNVAKIKPAITELVKEFHIKATPNKPNQGCIFIEPMPASEPIDLSWIDGFFRGLLRKIFSFFGSSTPRRLSQDCIQGSGNRNTPDQQSMSRSAGLAHSVPPFKTGAKSCSRCGKDFHLFRSKKNCYNCGSMVCENCSIFRAKLPQFGYLHDVRCCAYCAHFLQLYKMDYAGLSRLNVKTLRGYLLSYNIPTQGMLEKQDLIRAIQSYKPIPEDSEQYFRKHLPDSPEKSSSLFDDLTSLGRSNSPSGSSQESSSSTSGDGWSWDLDKFFSKLFGPEESSNAASQSRGARLQTAQPPRSTSSQPGPAQSNGAASSTPRQQVPASRPTYAPPRTGVSQANASYHPPGSTHRANTGSTPQASSSSPSRPTTTSSSTYSARPAAPSSQPSQPSQPPGDYRQPAPTAPTSTNTQRPSTRPPASSNAPLTLEQLMSSKTEPSTLSIKAIKALLDHSCVTYVGIIEKRDLVERLQKLIDNTKAEQEMVQEQEAKSAPATSKSSSGNTSEDDNLCKICCDAALNCVMLNCNHMSTCMDCGKLIMEGSRMCPICREYVVKLLHVFRA</sequence>
<dbReference type="PANTHER" id="PTHR47417:SF1">
    <property type="entry name" value="SMR DOMAIN-CONTAINING PROTEIN YPL199C"/>
    <property type="match status" value="1"/>
</dbReference>
<dbReference type="SMART" id="SM01162">
    <property type="entry name" value="DUF1771"/>
    <property type="match status" value="1"/>
</dbReference>
<evidence type="ECO:0000313" key="11">
    <source>
        <dbReference type="Proteomes" id="UP000717515"/>
    </source>
</evidence>
<evidence type="ECO:0000256" key="4">
    <source>
        <dbReference type="ARBA" id="ARBA00022833"/>
    </source>
</evidence>
<dbReference type="InterPro" id="IPR053020">
    <property type="entry name" value="Smr_domain_protein"/>
</dbReference>
<dbReference type="InterPro" id="IPR036063">
    <property type="entry name" value="Smr_dom_sf"/>
</dbReference>
<reference evidence="10" key="1">
    <citation type="submission" date="2021-07" db="EMBL/GenBank/DDBJ databases">
        <title>Draft genome of Mortierella alpina, strain LL118, isolated from an aspen leaf litter sample.</title>
        <authorList>
            <person name="Yang S."/>
            <person name="Vinatzer B.A."/>
        </authorList>
    </citation>
    <scope>NUCLEOTIDE SEQUENCE</scope>
    <source>
        <strain evidence="10">LL118</strain>
    </source>
</reference>
<keyword evidence="4" id="KW-0862">Zinc</keyword>
<protein>
    <recommendedName>
        <fullName evidence="12">RING-type domain-containing protein</fullName>
    </recommendedName>
</protein>
<dbReference type="InterPro" id="IPR036361">
    <property type="entry name" value="SAP_dom_sf"/>
</dbReference>
<dbReference type="GO" id="GO:0008270">
    <property type="term" value="F:zinc ion binding"/>
    <property type="evidence" value="ECO:0007669"/>
    <property type="project" value="UniProtKB-KW"/>
</dbReference>
<dbReference type="Proteomes" id="UP000717515">
    <property type="component" value="Unassembled WGS sequence"/>
</dbReference>
<dbReference type="SUPFAM" id="SSF160443">
    <property type="entry name" value="SMR domain-like"/>
    <property type="match status" value="1"/>
</dbReference>
<evidence type="ECO:0000256" key="1">
    <source>
        <dbReference type="ARBA" id="ARBA00004202"/>
    </source>
</evidence>
<dbReference type="PROSITE" id="PS50089">
    <property type="entry name" value="ZF_RING_2"/>
    <property type="match status" value="1"/>
</dbReference>
<accession>A0A9P8A849</accession>
<evidence type="ECO:0000259" key="9">
    <source>
        <dbReference type="PROSITE" id="PS50828"/>
    </source>
</evidence>
<dbReference type="InterPro" id="IPR017455">
    <property type="entry name" value="Znf_FYVE-rel"/>
</dbReference>
<feature type="compositionally biased region" description="Low complexity" evidence="6">
    <location>
        <begin position="612"/>
        <end position="622"/>
    </location>
</feature>
<comment type="caution">
    <text evidence="10">The sequence shown here is derived from an EMBL/GenBank/DDBJ whole genome shotgun (WGS) entry which is preliminary data.</text>
</comment>
<dbReference type="Pfam" id="PF08590">
    <property type="entry name" value="DUF1771"/>
    <property type="match status" value="1"/>
</dbReference>
<evidence type="ECO:0000256" key="3">
    <source>
        <dbReference type="ARBA" id="ARBA00022771"/>
    </source>
</evidence>
<feature type="region of interest" description="Disordered" evidence="6">
    <location>
        <begin position="401"/>
        <end position="546"/>
    </location>
</feature>
<feature type="compositionally biased region" description="Low complexity" evidence="6">
    <location>
        <begin position="363"/>
        <end position="384"/>
    </location>
</feature>
<dbReference type="PROSITE" id="PS50178">
    <property type="entry name" value="ZF_FYVE"/>
    <property type="match status" value="1"/>
</dbReference>
<dbReference type="PANTHER" id="PTHR47417">
    <property type="entry name" value="SMR DOMAIN-CONTAINING PROTEIN YPL199C"/>
    <property type="match status" value="1"/>
</dbReference>
<organism evidence="10 11">
    <name type="scientific">Mortierella alpina</name>
    <name type="common">Oleaginous fungus</name>
    <name type="synonym">Mortierella renispora</name>
    <dbReference type="NCBI Taxonomy" id="64518"/>
    <lineage>
        <taxon>Eukaryota</taxon>
        <taxon>Fungi</taxon>
        <taxon>Fungi incertae sedis</taxon>
        <taxon>Mucoromycota</taxon>
        <taxon>Mortierellomycotina</taxon>
        <taxon>Mortierellomycetes</taxon>
        <taxon>Mortierellales</taxon>
        <taxon>Mortierellaceae</taxon>
        <taxon>Mortierella</taxon>
    </lineage>
</organism>
<dbReference type="Pfam" id="PF13920">
    <property type="entry name" value="zf-C3HC4_3"/>
    <property type="match status" value="1"/>
</dbReference>
<dbReference type="InterPro" id="IPR011011">
    <property type="entry name" value="Znf_FYVE_PHD"/>
</dbReference>
<gene>
    <name evidence="10" type="ORF">KVV02_001992</name>
</gene>
<comment type="subcellular location">
    <subcellularLocation>
        <location evidence="1">Cell membrane</location>
        <topology evidence="1">Peripheral membrane protein</topology>
    </subcellularLocation>
</comment>
<dbReference type="Gene3D" id="3.30.1370.110">
    <property type="match status" value="1"/>
</dbReference>
<dbReference type="InterPro" id="IPR002625">
    <property type="entry name" value="Smr_dom"/>
</dbReference>
<dbReference type="InterPro" id="IPR000306">
    <property type="entry name" value="Znf_FYVE"/>
</dbReference>
<evidence type="ECO:0000313" key="10">
    <source>
        <dbReference type="EMBL" id="KAG9324191.1"/>
    </source>
</evidence>
<feature type="region of interest" description="Disordered" evidence="6">
    <location>
        <begin position="345"/>
        <end position="384"/>
    </location>
</feature>
<evidence type="ECO:0000256" key="5">
    <source>
        <dbReference type="PROSITE-ProRule" id="PRU00175"/>
    </source>
</evidence>
<keyword evidence="3 5" id="KW-0863">Zinc-finger</keyword>
<feature type="domain" description="Smr" evidence="9">
    <location>
        <begin position="85"/>
        <end position="161"/>
    </location>
</feature>
<feature type="compositionally biased region" description="Polar residues" evidence="6">
    <location>
        <begin position="402"/>
        <end position="446"/>
    </location>
</feature>